<gene>
    <name evidence="2" type="ORF">FHX73_16537</name>
</gene>
<dbReference type="AlphaFoldDB" id="A0A561SEU4"/>
<keyword evidence="3" id="KW-1185">Reference proteome</keyword>
<name>A0A561SEU4_9ACTN</name>
<feature type="signal peptide" evidence="1">
    <location>
        <begin position="1"/>
        <end position="27"/>
    </location>
</feature>
<comment type="caution">
    <text evidence="2">The sequence shown here is derived from an EMBL/GenBank/DDBJ whole genome shotgun (WGS) entry which is preliminary data.</text>
</comment>
<evidence type="ECO:0008006" key="4">
    <source>
        <dbReference type="Google" id="ProtNLM"/>
    </source>
</evidence>
<sequence>MPKLGQPRRAIAMAAATLTLAAGTALGVGGTAQAAAACTGWERIGTDGTYTYAGTFAGTVQQYWDSCAAAGQADLAAEFIWAPGFSGSVRLYIGDPWGPTLSTTYDMSGGNGSHSVFFAPVNHGAVSPNDAWRAGAEINDSQCVQWTSLHYYGNGSEWAGPYGGCGDLTAP</sequence>
<dbReference type="OrthoDB" id="3853470at2"/>
<accession>A0A561SEU4</accession>
<evidence type="ECO:0000256" key="1">
    <source>
        <dbReference type="SAM" id="SignalP"/>
    </source>
</evidence>
<feature type="chain" id="PRO_5039015352" description="Secreted protein" evidence="1">
    <location>
        <begin position="28"/>
        <end position="171"/>
    </location>
</feature>
<dbReference type="EMBL" id="VIWT01000006">
    <property type="protein sequence ID" value="TWF73386.1"/>
    <property type="molecule type" value="Genomic_DNA"/>
</dbReference>
<dbReference type="Proteomes" id="UP000317940">
    <property type="component" value="Unassembled WGS sequence"/>
</dbReference>
<keyword evidence="1" id="KW-0732">Signal</keyword>
<organism evidence="2 3">
    <name type="scientific">Kitasatospora viridis</name>
    <dbReference type="NCBI Taxonomy" id="281105"/>
    <lineage>
        <taxon>Bacteria</taxon>
        <taxon>Bacillati</taxon>
        <taxon>Actinomycetota</taxon>
        <taxon>Actinomycetes</taxon>
        <taxon>Kitasatosporales</taxon>
        <taxon>Streptomycetaceae</taxon>
        <taxon>Kitasatospora</taxon>
    </lineage>
</organism>
<reference evidence="2 3" key="1">
    <citation type="submission" date="2019-06" db="EMBL/GenBank/DDBJ databases">
        <title>Sequencing the genomes of 1000 actinobacteria strains.</title>
        <authorList>
            <person name="Klenk H.-P."/>
        </authorList>
    </citation>
    <scope>NUCLEOTIDE SEQUENCE [LARGE SCALE GENOMIC DNA]</scope>
    <source>
        <strain evidence="2 3">DSM 44826</strain>
    </source>
</reference>
<protein>
    <recommendedName>
        <fullName evidence="4">Secreted protein</fullName>
    </recommendedName>
</protein>
<dbReference type="RefSeq" id="WP_145911318.1">
    <property type="nucleotide sequence ID" value="NZ_BAAAMZ010000049.1"/>
</dbReference>
<evidence type="ECO:0000313" key="3">
    <source>
        <dbReference type="Proteomes" id="UP000317940"/>
    </source>
</evidence>
<evidence type="ECO:0000313" key="2">
    <source>
        <dbReference type="EMBL" id="TWF73386.1"/>
    </source>
</evidence>
<proteinExistence type="predicted"/>